<comment type="caution">
    <text evidence="1">The sequence shown here is derived from an EMBL/GenBank/DDBJ whole genome shotgun (WGS) entry which is preliminary data.</text>
</comment>
<dbReference type="Proteomes" id="UP000516437">
    <property type="component" value="Chromosome 4"/>
</dbReference>
<dbReference type="OrthoDB" id="45007at2759"/>
<dbReference type="SUPFAM" id="SSF56300">
    <property type="entry name" value="Metallo-dependent phosphatases"/>
    <property type="match status" value="1"/>
</dbReference>
<gene>
    <name evidence="1" type="ORF">CJ030_MR4G020950</name>
</gene>
<dbReference type="Gene3D" id="3.60.21.10">
    <property type="match status" value="1"/>
</dbReference>
<evidence type="ECO:0000313" key="1">
    <source>
        <dbReference type="EMBL" id="KAB1217371.1"/>
    </source>
</evidence>
<evidence type="ECO:0000313" key="2">
    <source>
        <dbReference type="Proteomes" id="UP000516437"/>
    </source>
</evidence>
<accession>A0A6A1VWQ6</accession>
<protein>
    <submittedName>
        <fullName evidence="1">Putative inactive purple acid phosphatase 27</fullName>
    </submittedName>
</protein>
<dbReference type="AlphaFoldDB" id="A0A6A1VWQ6"/>
<dbReference type="PANTHER" id="PTHR45778:SF6">
    <property type="entry name" value="INACTIVE PURPLE ACID PHOSPHATASE 24-RELATED"/>
    <property type="match status" value="1"/>
</dbReference>
<dbReference type="InterPro" id="IPR029052">
    <property type="entry name" value="Metallo-depent_PP-like"/>
</dbReference>
<reference evidence="1 2" key="1">
    <citation type="journal article" date="2019" name="Plant Biotechnol. J.">
        <title>The red bayberry genome and genetic basis of sex determination.</title>
        <authorList>
            <person name="Jia H.M."/>
            <person name="Jia H.J."/>
            <person name="Cai Q.L."/>
            <person name="Wang Y."/>
            <person name="Zhao H.B."/>
            <person name="Yang W.F."/>
            <person name="Wang G.Y."/>
            <person name="Li Y.H."/>
            <person name="Zhan D.L."/>
            <person name="Shen Y.T."/>
            <person name="Niu Q.F."/>
            <person name="Chang L."/>
            <person name="Qiu J."/>
            <person name="Zhao L."/>
            <person name="Xie H.B."/>
            <person name="Fu W.Y."/>
            <person name="Jin J."/>
            <person name="Li X.W."/>
            <person name="Jiao Y."/>
            <person name="Zhou C.C."/>
            <person name="Tu T."/>
            <person name="Chai C.Y."/>
            <person name="Gao J.L."/>
            <person name="Fan L.J."/>
            <person name="van de Weg E."/>
            <person name="Wang J.Y."/>
            <person name="Gao Z.S."/>
        </authorList>
    </citation>
    <scope>NUCLEOTIDE SEQUENCE [LARGE SCALE GENOMIC DNA]</scope>
    <source>
        <tissue evidence="1">Leaves</tissue>
    </source>
</reference>
<dbReference type="EMBL" id="RXIC02000022">
    <property type="protein sequence ID" value="KAB1217371.1"/>
    <property type="molecule type" value="Genomic_DNA"/>
</dbReference>
<sequence length="137" mass="15678">MALAYEGFSIWFLVCGPPFHPFPRVGLDVFPPHVRGRVGSPTLLEKLVNVLLIRYSTDYGMFHFCIADSEHDWREGTEQYQFIERCLASADRRKQPWLIFAAHRVLGYSSACIQGTVAHLKNPWEGKACRGFCRSTE</sequence>
<keyword evidence="2" id="KW-1185">Reference proteome</keyword>
<dbReference type="PANTHER" id="PTHR45778">
    <property type="entry name" value="PURPLE ACID PHOSPHATASE-RELATED"/>
    <property type="match status" value="1"/>
</dbReference>
<proteinExistence type="predicted"/>
<organism evidence="1 2">
    <name type="scientific">Morella rubra</name>
    <name type="common">Chinese bayberry</name>
    <dbReference type="NCBI Taxonomy" id="262757"/>
    <lineage>
        <taxon>Eukaryota</taxon>
        <taxon>Viridiplantae</taxon>
        <taxon>Streptophyta</taxon>
        <taxon>Embryophyta</taxon>
        <taxon>Tracheophyta</taxon>
        <taxon>Spermatophyta</taxon>
        <taxon>Magnoliopsida</taxon>
        <taxon>eudicotyledons</taxon>
        <taxon>Gunneridae</taxon>
        <taxon>Pentapetalae</taxon>
        <taxon>rosids</taxon>
        <taxon>fabids</taxon>
        <taxon>Fagales</taxon>
        <taxon>Myricaceae</taxon>
        <taxon>Morella</taxon>
    </lineage>
</organism>
<name>A0A6A1VWQ6_9ROSI</name>